<keyword evidence="5" id="KW-1185">Reference proteome</keyword>
<evidence type="ECO:0000256" key="1">
    <source>
        <dbReference type="SAM" id="MobiDB-lite"/>
    </source>
</evidence>
<proteinExistence type="predicted"/>
<feature type="compositionally biased region" description="Basic and acidic residues" evidence="1">
    <location>
        <begin position="231"/>
        <end position="273"/>
    </location>
</feature>
<reference evidence="5" key="4">
    <citation type="journal article" date="2022" name="Microb. Genom.">
        <title>A global pangenome for the wheat fungal pathogen Pyrenophora tritici-repentis and prediction of effector protein structural homology.</title>
        <authorList>
            <person name="Moolhuijzen P.M."/>
            <person name="See P.T."/>
            <person name="Shi G."/>
            <person name="Powell H.R."/>
            <person name="Cockram J."/>
            <person name="Jorgensen L.N."/>
            <person name="Benslimane H."/>
            <person name="Strelkov S.E."/>
            <person name="Turner J."/>
            <person name="Liu Z."/>
            <person name="Moffat C.S."/>
        </authorList>
    </citation>
    <scope>NUCLEOTIDE SEQUENCE [LARGE SCALE GENOMIC DNA]</scope>
</reference>
<evidence type="ECO:0000313" key="4">
    <source>
        <dbReference type="Proteomes" id="UP000245464"/>
    </source>
</evidence>
<feature type="region of interest" description="Disordered" evidence="1">
    <location>
        <begin position="134"/>
        <end position="166"/>
    </location>
</feature>
<accession>A0A2W1I3Q7</accession>
<dbReference type="Proteomes" id="UP000249757">
    <property type="component" value="Unassembled WGS sequence"/>
</dbReference>
<gene>
    <name evidence="3" type="ORF">Ptr86124_001355</name>
    <name evidence="2" type="ORF">PtrM4_014770</name>
</gene>
<protein>
    <submittedName>
        <fullName evidence="2">TT-ORF1 multi-domain protein</fullName>
    </submittedName>
</protein>
<reference evidence="3" key="3">
    <citation type="journal article" date="2022" name="bioRxiv">
        <title>A global pangenome for the wheat fungal pathogen Pyrenophora tritici-repentis and prediction of effector protein structural homology.</title>
        <authorList>
            <person name="Moolhuijzen P."/>
            <person name="See P.T."/>
            <person name="Shi G."/>
            <person name="Powell H.R."/>
            <person name="Cockram J."/>
            <person name="Jorgensen L.N."/>
            <person name="Benslimane H."/>
            <person name="Strelkov S.E."/>
            <person name="Turner J."/>
            <person name="Liu Z."/>
            <person name="Moffat C.S."/>
        </authorList>
    </citation>
    <scope>NUCLEOTIDE SEQUENCE</scope>
    <source>
        <strain evidence="3">86-124</strain>
    </source>
</reference>
<evidence type="ECO:0000313" key="5">
    <source>
        <dbReference type="Proteomes" id="UP000249757"/>
    </source>
</evidence>
<comment type="caution">
    <text evidence="3">The sequence shown here is derived from an EMBL/GenBank/DDBJ whole genome shotgun (WGS) entry which is preliminary data.</text>
</comment>
<sequence>MATTPFAPPSRRGDFLFSSVLYADPGNSNHHARASVAELAALLRPEAPNLYNKGQKPGVATPAKDPAWHFYSAQLIHYGLPVTKEKNTAKVRLLNALNQFKLEVPAWVLKVESDLKKEWEAECRRVKKAGVGAGAGMGVKGMGAKTSKVKTQAGESSGGGSFSTSNGVNVTVNLNLSSSLGVSADSFAKKPSPAKRKRGDGDDGGSNDTPKKAARVIKAPASKKAAMTKEPAAKKEPAVKKAPAVKKEPAPKKEPKVKKEPAPRSKVKKEQYDDPSDRAIIMSGMYDITSDTASDTWQEYQLDLSLSTDPNRGVWWATFRWGAWDGIMRIQPAPGFNLFGQCELGWRMRDLETGQLTFGKRCTGDIEFFANQTLRGCLYEVPGAGALQFEGTRVSGPAVQDDLQHEWDDFVKQAYGR</sequence>
<dbReference type="EMBL" id="NRDI02000001">
    <property type="protein sequence ID" value="KAI1520987.1"/>
    <property type="molecule type" value="Genomic_DNA"/>
</dbReference>
<dbReference type="Proteomes" id="UP000245464">
    <property type="component" value="Chromosome 1"/>
</dbReference>
<name>A0A2W1I3Q7_9PLEO</name>
<dbReference type="EMBL" id="NQIK02000001">
    <property type="protein sequence ID" value="KAF7577237.1"/>
    <property type="molecule type" value="Genomic_DNA"/>
</dbReference>
<feature type="region of interest" description="Disordered" evidence="1">
    <location>
        <begin position="183"/>
        <end position="273"/>
    </location>
</feature>
<organism evidence="3 5">
    <name type="scientific">Pyrenophora tritici-repentis</name>
    <dbReference type="NCBI Taxonomy" id="45151"/>
    <lineage>
        <taxon>Eukaryota</taxon>
        <taxon>Fungi</taxon>
        <taxon>Dikarya</taxon>
        <taxon>Ascomycota</taxon>
        <taxon>Pezizomycotina</taxon>
        <taxon>Dothideomycetes</taxon>
        <taxon>Pleosporomycetidae</taxon>
        <taxon>Pleosporales</taxon>
        <taxon>Pleosporineae</taxon>
        <taxon>Pleosporaceae</taxon>
        <taxon>Pyrenophora</taxon>
    </lineage>
</organism>
<dbReference type="OrthoDB" id="4121058at2759"/>
<evidence type="ECO:0000313" key="3">
    <source>
        <dbReference type="EMBL" id="KAI1520987.1"/>
    </source>
</evidence>
<dbReference type="AlphaFoldDB" id="A0A2W1I3Q7"/>
<reference evidence="3" key="2">
    <citation type="submission" date="2021-05" db="EMBL/GenBank/DDBJ databases">
        <authorList>
            <person name="Moolhuijzen P.M."/>
            <person name="Moffat C.S."/>
        </authorList>
    </citation>
    <scope>NUCLEOTIDE SEQUENCE</scope>
    <source>
        <strain evidence="3">86-124</strain>
    </source>
</reference>
<evidence type="ECO:0000313" key="2">
    <source>
        <dbReference type="EMBL" id="KAF7577237.1"/>
    </source>
</evidence>
<reference evidence="2 4" key="1">
    <citation type="journal article" date="2018" name="BMC Genomics">
        <title>Comparative genomics of the wheat fungal pathogen Pyrenophora tritici-repentis reveals chromosomal variations and genome plasticity.</title>
        <authorList>
            <person name="Moolhuijzen P."/>
            <person name="See P.T."/>
            <person name="Hane J.K."/>
            <person name="Shi G."/>
            <person name="Liu Z."/>
            <person name="Oliver R.P."/>
            <person name="Moffat C.S."/>
        </authorList>
    </citation>
    <scope>NUCLEOTIDE SEQUENCE [LARGE SCALE GENOMIC DNA]</scope>
    <source>
        <strain evidence="2">M4</strain>
    </source>
</reference>